<accession>A0AAD9T5F0</accession>
<evidence type="ECO:0000256" key="2">
    <source>
        <dbReference type="ARBA" id="ARBA00010349"/>
    </source>
</evidence>
<dbReference type="Proteomes" id="UP001285354">
    <property type="component" value="Unassembled WGS sequence"/>
</dbReference>
<comment type="caution">
    <text evidence="9">The sequence shown here is derived from an EMBL/GenBank/DDBJ whole genome shotgun (WGS) entry which is preliminary data.</text>
</comment>
<evidence type="ECO:0000256" key="1">
    <source>
        <dbReference type="ARBA" id="ARBA00004496"/>
    </source>
</evidence>
<evidence type="ECO:0000256" key="6">
    <source>
        <dbReference type="ARBA" id="ARBA00023274"/>
    </source>
</evidence>
<evidence type="ECO:0000256" key="3">
    <source>
        <dbReference type="ARBA" id="ARBA00022490"/>
    </source>
</evidence>
<dbReference type="GO" id="GO:0006614">
    <property type="term" value="P:SRP-dependent cotranslational protein targeting to membrane"/>
    <property type="evidence" value="ECO:0007669"/>
    <property type="project" value="UniProtKB-UniRule"/>
</dbReference>
<proteinExistence type="inferred from homology"/>
<dbReference type="InterPro" id="IPR009018">
    <property type="entry name" value="Signal_recog_particle_SRP9/14"/>
</dbReference>
<feature type="region of interest" description="Disordered" evidence="8">
    <location>
        <begin position="110"/>
        <end position="142"/>
    </location>
</feature>
<dbReference type="GO" id="GO:0005786">
    <property type="term" value="C:signal recognition particle, endoplasmic reticulum targeting"/>
    <property type="evidence" value="ECO:0007669"/>
    <property type="project" value="UniProtKB-UniRule"/>
</dbReference>
<evidence type="ECO:0000256" key="8">
    <source>
        <dbReference type="SAM" id="MobiDB-lite"/>
    </source>
</evidence>
<feature type="compositionally biased region" description="Basic residues" evidence="8">
    <location>
        <begin position="112"/>
        <end position="131"/>
    </location>
</feature>
<keyword evidence="3 7" id="KW-0963">Cytoplasm</keyword>
<protein>
    <recommendedName>
        <fullName evidence="7">Signal recognition particle subunit SRP14</fullName>
    </recommendedName>
    <alternativeName>
        <fullName evidence="7">Signal recognition particle 14 kDa protein</fullName>
    </alternativeName>
</protein>
<dbReference type="EMBL" id="JAUBYV010000002">
    <property type="protein sequence ID" value="KAK2628914.1"/>
    <property type="molecule type" value="Genomic_DNA"/>
</dbReference>
<keyword evidence="4 7" id="KW-0694">RNA-binding</keyword>
<dbReference type="GO" id="GO:0030942">
    <property type="term" value="F:endoplasmic reticulum signal peptide binding"/>
    <property type="evidence" value="ECO:0007669"/>
    <property type="project" value="UniProtKB-UniRule"/>
</dbReference>
<evidence type="ECO:0000313" key="9">
    <source>
        <dbReference type="EMBL" id="KAK2628914.1"/>
    </source>
</evidence>
<name>A0AAD9T5F0_9HELO</name>
<dbReference type="AlphaFoldDB" id="A0AAD9T5F0"/>
<comment type="subunit">
    <text evidence="7">Component of a fungal signal recognition particle (SRP) complex that consists of a 7SL RNA molecule (scR1) and at least six protein subunits: SRP72, SRP68, SRP54, SEC65, SRP21 and SRP14.</text>
</comment>
<keyword evidence="10" id="KW-1185">Reference proteome</keyword>
<comment type="similarity">
    <text evidence="2 7">Belongs to the SRP14 family.</text>
</comment>
<dbReference type="GO" id="GO:0008312">
    <property type="term" value="F:7S RNA binding"/>
    <property type="evidence" value="ECO:0007669"/>
    <property type="project" value="UniProtKB-UniRule"/>
</dbReference>
<evidence type="ECO:0000313" key="10">
    <source>
        <dbReference type="Proteomes" id="UP001285354"/>
    </source>
</evidence>
<organism evidence="9 10">
    <name type="scientific">Diplocarpon rosae</name>
    <dbReference type="NCBI Taxonomy" id="946125"/>
    <lineage>
        <taxon>Eukaryota</taxon>
        <taxon>Fungi</taxon>
        <taxon>Dikarya</taxon>
        <taxon>Ascomycota</taxon>
        <taxon>Pezizomycotina</taxon>
        <taxon>Leotiomycetes</taxon>
        <taxon>Helotiales</taxon>
        <taxon>Drepanopezizaceae</taxon>
        <taxon>Diplocarpon</taxon>
    </lineage>
</organism>
<evidence type="ECO:0000256" key="4">
    <source>
        <dbReference type="ARBA" id="ARBA00022884"/>
    </source>
</evidence>
<reference evidence="9" key="1">
    <citation type="submission" date="2023-06" db="EMBL/GenBank/DDBJ databases">
        <title>Draft genome of Marssonina rosae.</title>
        <authorList>
            <person name="Cheng Q."/>
        </authorList>
    </citation>
    <scope>NUCLEOTIDE SEQUENCE</scope>
    <source>
        <strain evidence="9">R4</strain>
    </source>
</reference>
<keyword evidence="5 7" id="KW-0733">Signal recognition particle</keyword>
<dbReference type="PANTHER" id="PTHR12013">
    <property type="entry name" value="SIGNAL RECOGNITION PARTICLE 14 KD PROTEIN"/>
    <property type="match status" value="1"/>
</dbReference>
<sequence length="142" mass="15978">MSKGHMSNDDFFLRLSELFNERRQKNHGSIFLTQKRMTYGEDDKKVQEATTDVPFPDLSPSKPLPIIIRATNGKSKENRSGKIKLSTIVEADALEGFFAKYAEVCKSGMSGLKKRDRSKAKEKLKAKKRKQQGGAAIETRKG</sequence>
<dbReference type="Gene3D" id="3.30.720.10">
    <property type="entry name" value="Signal recognition particle alu RNA binding heterodimer, srp9/1"/>
    <property type="match status" value="1"/>
</dbReference>
<evidence type="ECO:0000256" key="5">
    <source>
        <dbReference type="ARBA" id="ARBA00023135"/>
    </source>
</evidence>
<keyword evidence="6 7" id="KW-0687">Ribonucleoprotein</keyword>
<dbReference type="InterPro" id="IPR003210">
    <property type="entry name" value="Signal_recog_particle_SRP14"/>
</dbReference>
<evidence type="ECO:0000256" key="7">
    <source>
        <dbReference type="RuleBase" id="RU368100"/>
    </source>
</evidence>
<gene>
    <name evidence="9" type="ORF">QTJ16_002017</name>
</gene>
<comment type="function">
    <text evidence="7">Component of the signal recognition particle (SRP) complex, a ribonucleoprotein complex that mediates the cotranslational targeting of secretory and membrane proteins to the endoplasmic reticulum (ER).</text>
</comment>
<dbReference type="SUPFAM" id="SSF54762">
    <property type="entry name" value="Signal recognition particle alu RNA binding heterodimer, SRP9/14"/>
    <property type="match status" value="1"/>
</dbReference>
<dbReference type="Pfam" id="PF02290">
    <property type="entry name" value="SRP14"/>
    <property type="match status" value="1"/>
</dbReference>
<comment type="subcellular location">
    <subcellularLocation>
        <location evidence="1 7">Cytoplasm</location>
    </subcellularLocation>
</comment>